<gene>
    <name evidence="3" type="ORF">SAMN05660236_4433</name>
</gene>
<feature type="domain" description="Peptidase S9 prolyl oligopeptidase catalytic" evidence="2">
    <location>
        <begin position="625"/>
        <end position="774"/>
    </location>
</feature>
<dbReference type="RefSeq" id="WP_079688962.1">
    <property type="nucleotide sequence ID" value="NZ_FUZU01000003.1"/>
</dbReference>
<evidence type="ECO:0000256" key="1">
    <source>
        <dbReference type="ARBA" id="ARBA00022801"/>
    </source>
</evidence>
<keyword evidence="4" id="KW-1185">Reference proteome</keyword>
<dbReference type="InterPro" id="IPR001375">
    <property type="entry name" value="Peptidase_S9_cat"/>
</dbReference>
<dbReference type="GO" id="GO:0006508">
    <property type="term" value="P:proteolysis"/>
    <property type="evidence" value="ECO:0007669"/>
    <property type="project" value="InterPro"/>
</dbReference>
<reference evidence="3 4" key="1">
    <citation type="submission" date="2017-02" db="EMBL/GenBank/DDBJ databases">
        <authorList>
            <person name="Peterson S.W."/>
        </authorList>
    </citation>
    <scope>NUCLEOTIDE SEQUENCE [LARGE SCALE GENOMIC DNA]</scope>
    <source>
        <strain evidence="3 4">DSM 25262</strain>
    </source>
</reference>
<dbReference type="SUPFAM" id="SSF53474">
    <property type="entry name" value="alpha/beta-Hydrolases"/>
    <property type="match status" value="1"/>
</dbReference>
<organism evidence="3 4">
    <name type="scientific">Ohtaekwangia koreensis</name>
    <dbReference type="NCBI Taxonomy" id="688867"/>
    <lineage>
        <taxon>Bacteria</taxon>
        <taxon>Pseudomonadati</taxon>
        <taxon>Bacteroidota</taxon>
        <taxon>Cytophagia</taxon>
        <taxon>Cytophagales</taxon>
        <taxon>Fulvivirgaceae</taxon>
        <taxon>Ohtaekwangia</taxon>
    </lineage>
</organism>
<dbReference type="Gene3D" id="3.40.50.1820">
    <property type="entry name" value="alpha/beta hydrolase"/>
    <property type="match status" value="1"/>
</dbReference>
<accession>A0A1T5M551</accession>
<dbReference type="GO" id="GO:0004252">
    <property type="term" value="F:serine-type endopeptidase activity"/>
    <property type="evidence" value="ECO:0007669"/>
    <property type="project" value="TreeGrafter"/>
</dbReference>
<dbReference type="STRING" id="688867.SAMN05660236_4433"/>
<dbReference type="Pfam" id="PF00326">
    <property type="entry name" value="Peptidase_S9"/>
    <property type="match status" value="1"/>
</dbReference>
<dbReference type="SUPFAM" id="SSF82171">
    <property type="entry name" value="DPP6 N-terminal domain-like"/>
    <property type="match status" value="1"/>
</dbReference>
<keyword evidence="1" id="KW-0378">Hydrolase</keyword>
<sequence length="776" mass="88559">MAYQKPSPVLSELYESSVSRKYLLSPDKQWLVILACSTYISIDDMTGPELTLAGLSINPDNFSKSRQQVFTWFAIRHMESLEEFQIASLPQALKANNIAFSPDSKRLAFQHTTPVQVQLWIVDLQTMTASLLSLHPVHTILTSGYAWLNNTHLLVLTPALPDSVNTTAPVANAEPTIFDTDHGKKSNSRTFPNLLRNRHEESLFEFYTMSQMMVYSLDGPARKLGAQATYASYAISPDARYILMRKIIRPYSHSVPHGLFPQQVSIFHIDSDQEEPVHTLPLQETESSNFSAVSPFPRHHHWRGNRAATLCWVEAQDDGEPGRDVAIRDALFERDASGGTTRCICNLPLRYGQVYWGDSPYAFIYEWWWENRKMNIYTLTTEAGRITKQLLLERSFEDPVSDPGKPMTFPKQFGTPILYTHDREYIYLTGERVLPMEKVKISFLNKLSLRDGSIQTLWTSRENFHEQVITMLDAEREIILISRESPTHYPNLVEVNLQSKHERYLTKFPNPFRAFESIRKERLHYRRQDGISLLADIYLPAGFQVGDAPLPCLVWAYPQDFKDKRNAEHAQSSTNTFPRVSWDSLRPWVLKGYAVLERIPFPIVDTESGPANDTFIEQLIMNAEAVLATAAAAGLIDMNRVAIGGHSYGAFMVANLMTHSTLFKRGIARSGAYNRTLTPFGFQNEERTLWQADHVYHRISPFNYAHLLKGPLLLLHGACDDNPGTAPLQSERYFHAIKSNGGTARLVLFPYEKHTYQAKESILHMVYEMEKFLEDL</sequence>
<dbReference type="AlphaFoldDB" id="A0A1T5M551"/>
<dbReference type="EMBL" id="FUZU01000003">
    <property type="protein sequence ID" value="SKC83362.1"/>
    <property type="molecule type" value="Genomic_DNA"/>
</dbReference>
<proteinExistence type="predicted"/>
<protein>
    <submittedName>
        <fullName evidence="3">Glutamyl peptidase. Serine peptidase. MEROPS family S09D</fullName>
    </submittedName>
</protein>
<dbReference type="PANTHER" id="PTHR42776">
    <property type="entry name" value="SERINE PEPTIDASE S9 FAMILY MEMBER"/>
    <property type="match status" value="1"/>
</dbReference>
<evidence type="ECO:0000313" key="3">
    <source>
        <dbReference type="EMBL" id="SKC83362.1"/>
    </source>
</evidence>
<dbReference type="InterPro" id="IPR029058">
    <property type="entry name" value="AB_hydrolase_fold"/>
</dbReference>
<dbReference type="OrthoDB" id="6388416at2"/>
<dbReference type="Proteomes" id="UP000190961">
    <property type="component" value="Unassembled WGS sequence"/>
</dbReference>
<dbReference type="PANTHER" id="PTHR42776:SF28">
    <property type="entry name" value="GLUTAMYL ENDOPEPTIDASE, CHLOROPLASTIC-RELATED"/>
    <property type="match status" value="1"/>
</dbReference>
<evidence type="ECO:0000259" key="2">
    <source>
        <dbReference type="Pfam" id="PF00326"/>
    </source>
</evidence>
<name>A0A1T5M551_9BACT</name>
<evidence type="ECO:0000313" key="4">
    <source>
        <dbReference type="Proteomes" id="UP000190961"/>
    </source>
</evidence>